<keyword evidence="6" id="KW-1185">Reference proteome</keyword>
<dbReference type="KEGG" id="svl:Strvi_4777"/>
<dbReference type="PANTHER" id="PTHR24321:SF8">
    <property type="entry name" value="ESTRADIOL 17-BETA-DEHYDROGENASE 8-RELATED"/>
    <property type="match status" value="1"/>
</dbReference>
<dbReference type="GO" id="GO:0016491">
    <property type="term" value="F:oxidoreductase activity"/>
    <property type="evidence" value="ECO:0007669"/>
    <property type="project" value="UniProtKB-KW"/>
</dbReference>
<dbReference type="CDD" id="cd05233">
    <property type="entry name" value="SDR_c"/>
    <property type="match status" value="1"/>
</dbReference>
<evidence type="ECO:0000313" key="5">
    <source>
        <dbReference type="EMBL" id="AEM84340.1"/>
    </source>
</evidence>
<dbReference type="InterPro" id="IPR057326">
    <property type="entry name" value="KR_dom"/>
</dbReference>
<dbReference type="Proteomes" id="UP000008703">
    <property type="component" value="Chromosome"/>
</dbReference>
<dbReference type="InterPro" id="IPR020904">
    <property type="entry name" value="Sc_DH/Rdtase_CS"/>
</dbReference>
<dbReference type="RefSeq" id="WP_014057827.1">
    <property type="nucleotide sequence ID" value="NC_015957.1"/>
</dbReference>
<dbReference type="SUPFAM" id="SSF51735">
    <property type="entry name" value="NAD(P)-binding Rossmann-fold domains"/>
    <property type="match status" value="1"/>
</dbReference>
<dbReference type="SMART" id="SM00822">
    <property type="entry name" value="PKS_KR"/>
    <property type="match status" value="1"/>
</dbReference>
<name>G2NUG2_STRV4</name>
<dbReference type="eggNOG" id="COG1028">
    <property type="taxonomic scope" value="Bacteria"/>
</dbReference>
<dbReference type="EMBL" id="CP002994">
    <property type="protein sequence ID" value="AEM84340.1"/>
    <property type="molecule type" value="Genomic_DNA"/>
</dbReference>
<protein>
    <submittedName>
        <fullName evidence="5">Short-chain dehydrogenase/reductase SDR</fullName>
    </submittedName>
</protein>
<feature type="domain" description="Ketoreductase" evidence="4">
    <location>
        <begin position="62"/>
        <end position="241"/>
    </location>
</feature>
<dbReference type="PRINTS" id="PR00081">
    <property type="entry name" value="GDHRDH"/>
</dbReference>
<keyword evidence="2" id="KW-0560">Oxidoreductase</keyword>
<dbReference type="InterPro" id="IPR002347">
    <property type="entry name" value="SDR_fam"/>
</dbReference>
<evidence type="ECO:0000256" key="3">
    <source>
        <dbReference type="ARBA" id="ARBA00023027"/>
    </source>
</evidence>
<dbReference type="InterPro" id="IPR036291">
    <property type="entry name" value="NAD(P)-bd_dom_sf"/>
</dbReference>
<reference evidence="5" key="1">
    <citation type="submission" date="2011-08" db="EMBL/GenBank/DDBJ databases">
        <title>Complete sequence of chromosome of Streptomyces violaceusniger Tu 4113.</title>
        <authorList>
            <consortium name="US DOE Joint Genome Institute"/>
            <person name="Lucas S."/>
            <person name="Han J."/>
            <person name="Lapidus A."/>
            <person name="Cheng J.-F."/>
            <person name="Goodwin L."/>
            <person name="Pitluck S."/>
            <person name="Peters L."/>
            <person name="Ivanova N."/>
            <person name="Daligault H."/>
            <person name="Detter J.C."/>
            <person name="Han C."/>
            <person name="Tapia R."/>
            <person name="Land M."/>
            <person name="Hauser L."/>
            <person name="Kyrpides N."/>
            <person name="Ivanova N."/>
            <person name="Pagani I."/>
            <person name="Hagen A."/>
            <person name="Katz L."/>
            <person name="Fiedler H.-P."/>
            <person name="Keasling J."/>
            <person name="Fortman J."/>
            <person name="Woyke T."/>
        </authorList>
    </citation>
    <scope>NUCLEOTIDE SEQUENCE [LARGE SCALE GENOMIC DNA]</scope>
    <source>
        <strain evidence="5">Tu 4113</strain>
    </source>
</reference>
<dbReference type="PANTHER" id="PTHR24321">
    <property type="entry name" value="DEHYDROGENASES, SHORT CHAIN"/>
    <property type="match status" value="1"/>
</dbReference>
<comment type="similarity">
    <text evidence="1">Belongs to the short-chain dehydrogenases/reductases (SDR) family.</text>
</comment>
<dbReference type="FunFam" id="3.40.50.720:FF:000084">
    <property type="entry name" value="Short-chain dehydrogenase reductase"/>
    <property type="match status" value="1"/>
</dbReference>
<dbReference type="PROSITE" id="PS00061">
    <property type="entry name" value="ADH_SHORT"/>
    <property type="match status" value="1"/>
</dbReference>
<gene>
    <name evidence="5" type="ORF">Strvi_4777</name>
</gene>
<dbReference type="AlphaFoldDB" id="G2NUG2"/>
<dbReference type="Pfam" id="PF13561">
    <property type="entry name" value="adh_short_C2"/>
    <property type="match status" value="1"/>
</dbReference>
<sequence length="320" mass="32855">MDTNANTDTGTNAHTKVAATGRRSLLGGAIALGVAGAAFGTTAHAAGAQSGSRTHRGRFEGKAVLITGATSGIGRATAKAFAAAGARVGFCGRREGLGRQVEREIREAGGEASYIQADVRIAAQVESFVNQVASRYGSIDVAFNNAGIGSGKLPHEMSVEEWDDVQATNARGVFLAIKYEIPHMLRAAGGVIICTSSSAAEQARPNGAAYSASKRAVQGIVKSAALAYGPKGIRVNALLPGTTDTPFVRPPDIPDADWAKYKQAFGPLNIDGLERMAQAEEIAHAVLGLASDDFPYMTGASVAVDGGATAGRKMIQPSGA</sequence>
<evidence type="ECO:0000259" key="4">
    <source>
        <dbReference type="SMART" id="SM00822"/>
    </source>
</evidence>
<dbReference type="InterPro" id="IPR006311">
    <property type="entry name" value="TAT_signal"/>
</dbReference>
<evidence type="ECO:0000313" key="6">
    <source>
        <dbReference type="Proteomes" id="UP000008703"/>
    </source>
</evidence>
<proteinExistence type="inferred from homology"/>
<dbReference type="HOGENOM" id="CLU_010194_1_0_11"/>
<dbReference type="PRINTS" id="PR00080">
    <property type="entry name" value="SDRFAMILY"/>
</dbReference>
<evidence type="ECO:0000256" key="1">
    <source>
        <dbReference type="ARBA" id="ARBA00006484"/>
    </source>
</evidence>
<dbReference type="PROSITE" id="PS51318">
    <property type="entry name" value="TAT"/>
    <property type="match status" value="1"/>
</dbReference>
<evidence type="ECO:0000256" key="2">
    <source>
        <dbReference type="ARBA" id="ARBA00023002"/>
    </source>
</evidence>
<keyword evidence="3" id="KW-0520">NAD</keyword>
<accession>G2NUG2</accession>
<dbReference type="Gene3D" id="3.40.50.720">
    <property type="entry name" value="NAD(P)-binding Rossmann-like Domain"/>
    <property type="match status" value="1"/>
</dbReference>
<organism evidence="5 6">
    <name type="scientific">Streptomyces violaceusniger (strain Tu 4113)</name>
    <dbReference type="NCBI Taxonomy" id="653045"/>
    <lineage>
        <taxon>Bacteria</taxon>
        <taxon>Bacillati</taxon>
        <taxon>Actinomycetota</taxon>
        <taxon>Actinomycetes</taxon>
        <taxon>Kitasatosporales</taxon>
        <taxon>Streptomycetaceae</taxon>
        <taxon>Streptomyces</taxon>
        <taxon>Streptomyces violaceusniger group</taxon>
    </lineage>
</organism>